<feature type="region of interest" description="Disordered" evidence="1">
    <location>
        <begin position="284"/>
        <end position="345"/>
    </location>
</feature>
<evidence type="ECO:0008006" key="4">
    <source>
        <dbReference type="Google" id="ProtNLM"/>
    </source>
</evidence>
<feature type="compositionally biased region" description="Basic and acidic residues" evidence="1">
    <location>
        <begin position="484"/>
        <end position="495"/>
    </location>
</feature>
<name>A0AAW0C3N9_9AGAR</name>
<dbReference type="Proteomes" id="UP001362999">
    <property type="component" value="Unassembled WGS sequence"/>
</dbReference>
<comment type="caution">
    <text evidence="2">The sequence shown here is derived from an EMBL/GenBank/DDBJ whole genome shotgun (WGS) entry which is preliminary data.</text>
</comment>
<dbReference type="EMBL" id="JAWWNJ010000023">
    <property type="protein sequence ID" value="KAK7033453.1"/>
    <property type="molecule type" value="Genomic_DNA"/>
</dbReference>
<feature type="compositionally biased region" description="Low complexity" evidence="1">
    <location>
        <begin position="418"/>
        <end position="428"/>
    </location>
</feature>
<gene>
    <name evidence="2" type="ORF">R3P38DRAFT_2700885</name>
</gene>
<organism evidence="2 3">
    <name type="scientific">Favolaschia claudopus</name>
    <dbReference type="NCBI Taxonomy" id="2862362"/>
    <lineage>
        <taxon>Eukaryota</taxon>
        <taxon>Fungi</taxon>
        <taxon>Dikarya</taxon>
        <taxon>Basidiomycota</taxon>
        <taxon>Agaricomycotina</taxon>
        <taxon>Agaricomycetes</taxon>
        <taxon>Agaricomycetidae</taxon>
        <taxon>Agaricales</taxon>
        <taxon>Marasmiineae</taxon>
        <taxon>Mycenaceae</taxon>
        <taxon>Favolaschia</taxon>
    </lineage>
</organism>
<feature type="region of interest" description="Disordered" evidence="1">
    <location>
        <begin position="370"/>
        <end position="495"/>
    </location>
</feature>
<evidence type="ECO:0000313" key="3">
    <source>
        <dbReference type="Proteomes" id="UP001362999"/>
    </source>
</evidence>
<feature type="compositionally biased region" description="Low complexity" evidence="1">
    <location>
        <begin position="455"/>
        <end position="483"/>
    </location>
</feature>
<evidence type="ECO:0000313" key="2">
    <source>
        <dbReference type="EMBL" id="KAK7033453.1"/>
    </source>
</evidence>
<reference evidence="2 3" key="1">
    <citation type="journal article" date="2024" name="J Genomics">
        <title>Draft genome sequencing and assembly of Favolaschia claudopus CIRM-BRFM 2984 isolated from oak limbs.</title>
        <authorList>
            <person name="Navarro D."/>
            <person name="Drula E."/>
            <person name="Chaduli D."/>
            <person name="Cazenave R."/>
            <person name="Ahrendt S."/>
            <person name="Wang J."/>
            <person name="Lipzen A."/>
            <person name="Daum C."/>
            <person name="Barry K."/>
            <person name="Grigoriev I.V."/>
            <person name="Favel A."/>
            <person name="Rosso M.N."/>
            <person name="Martin F."/>
        </authorList>
    </citation>
    <scope>NUCLEOTIDE SEQUENCE [LARGE SCALE GENOMIC DNA]</scope>
    <source>
        <strain evidence="2 3">CIRM-BRFM 2984</strain>
    </source>
</reference>
<proteinExistence type="predicted"/>
<evidence type="ECO:0000256" key="1">
    <source>
        <dbReference type="SAM" id="MobiDB-lite"/>
    </source>
</evidence>
<protein>
    <recommendedName>
        <fullName evidence="4">Alkyl hydroperoxide reductase subunit C/ Thiol specific antioxidant domain-containing protein</fullName>
    </recommendedName>
</protein>
<keyword evidence="3" id="KW-1185">Reference proteome</keyword>
<sequence>MSFGVLLRGEKTRRSIVVFLRHFWCPLCQDYVTALAKGVHDALHLLIVAPGPHTLAARYLASFGFDSTLDKGVASVRLFVDPCPAEGVYAALGMGWMTATEEFHHEHGHDDHVDDPHAAPETYVTHGTVSGIGAVALRTLRAGLVPAVWERGGDVRLLGGEFVFETSSVPELTSSLRCIYAHRMQTPRGHASVARIFSAAGVRLPLPVSDATSGSTSRFALPRSLSATVTPALAAAPSSVQFSTSLPSSTSTPSVRTSSISSSAHAATGNYSAFTFARLSLGAHGHGQRGRRGVVGKGDVEERGVAGEEEGKKEEVNSTNDFGHGHAQISTSVSTPMAREREHRDRHTHGWGWAHLPHWRVGVIWESEDAETAEAGEFEEADGEKEGGRKRERQPAIPLTLSASSSRPWALAGSRDGSSSSSSLLLLSEKPEGTTSEPPVLLTLTMAKDVGGGSETSASASTSSGSDGEPDSESASSSSMAFDDAAKEESEEHKSLAVFTFPRRTGLSGHTRAKSLKVPSAEQERGVHVRTYSERSVASRRVKGDTGLETGCRVDGGEAVWMRRTASERSLWWFKAKKAVRRG</sequence>
<accession>A0AAW0C3N9</accession>
<feature type="compositionally biased region" description="Basic and acidic residues" evidence="1">
    <location>
        <begin position="298"/>
        <end position="316"/>
    </location>
</feature>
<feature type="compositionally biased region" description="Acidic residues" evidence="1">
    <location>
        <begin position="370"/>
        <end position="383"/>
    </location>
</feature>
<dbReference type="AlphaFoldDB" id="A0AAW0C3N9"/>